<evidence type="ECO:0000313" key="2">
    <source>
        <dbReference type="Proteomes" id="UP000664781"/>
    </source>
</evidence>
<proteinExistence type="predicted"/>
<dbReference type="AlphaFoldDB" id="A0A939FQB2"/>
<keyword evidence="2" id="KW-1185">Reference proteome</keyword>
<reference evidence="1" key="1">
    <citation type="submission" date="2021-03" db="EMBL/GenBank/DDBJ databases">
        <title>Streptomyces strains.</title>
        <authorList>
            <person name="Lund M.B."/>
            <person name="Toerring T."/>
        </authorList>
    </citation>
    <scope>NUCLEOTIDE SEQUENCE</scope>
    <source>
        <strain evidence="1">JCM 4242</strain>
    </source>
</reference>
<dbReference type="Proteomes" id="UP000664781">
    <property type="component" value="Unassembled WGS sequence"/>
</dbReference>
<protein>
    <submittedName>
        <fullName evidence="1">Uncharacterized protein</fullName>
    </submittedName>
</protein>
<organism evidence="1 2">
    <name type="scientific">Streptomyces triculaminicus</name>
    <dbReference type="NCBI Taxonomy" id="2816232"/>
    <lineage>
        <taxon>Bacteria</taxon>
        <taxon>Bacillati</taxon>
        <taxon>Actinomycetota</taxon>
        <taxon>Actinomycetes</taxon>
        <taxon>Kitasatosporales</taxon>
        <taxon>Streptomycetaceae</taxon>
        <taxon>Streptomyces</taxon>
    </lineage>
</organism>
<evidence type="ECO:0000313" key="1">
    <source>
        <dbReference type="EMBL" id="MBO0655868.1"/>
    </source>
</evidence>
<gene>
    <name evidence="1" type="ORF">J1792_24750</name>
</gene>
<name>A0A939FQB2_9ACTN</name>
<accession>A0A939FQB2</accession>
<sequence length="431" mass="45611">MNCDLMVGAKVDVVNTTSKEVYEQLYPQYFTGSQPFDVEGTMFTVSWDVKEAPVFDLTPPPSLSEAALRAHLTEGPAAGRMAEGELAEHVAALRASLDGSTFQVRLDQVHIKVDSGDGSPVEEDVAVTVDVQASTSDTGLFSLNPFKATSEAPSKVDRIFLDKVVLPNVLDEARKVLSGITLPAPQIPGLALSTPVPVIQPQQAVAALNLAEHGTPQPPFPDSWPQSPFFALLGRDAVERIAQVATAYLEGKPFHAGDTKNIVIGTAYYKADITIHNVRCEVVWDDVPTVRVRTAVSGSGSAGINWVVGGSTDAFFDLYLEPDPTVTLTLAMSGTTLKATAVDVSSFGLKLVPRGSDIVSTIVSWVVDALSSTFGGIVGSALRGVEFAVGDFPAIPIDVDPVHLEVTPTGLSLARFGDALALQGDVTVSKR</sequence>
<comment type="caution">
    <text evidence="1">The sequence shown here is derived from an EMBL/GenBank/DDBJ whole genome shotgun (WGS) entry which is preliminary data.</text>
</comment>
<dbReference type="RefSeq" id="WP_207248244.1">
    <property type="nucleotide sequence ID" value="NZ_JAFMOF010000004.1"/>
</dbReference>
<dbReference type="EMBL" id="JAFMOF010000004">
    <property type="protein sequence ID" value="MBO0655868.1"/>
    <property type="molecule type" value="Genomic_DNA"/>
</dbReference>